<proteinExistence type="predicted"/>
<comment type="caution">
    <text evidence="1">The sequence shown here is derived from an EMBL/GenBank/DDBJ whole genome shotgun (WGS) entry which is preliminary data.</text>
</comment>
<accession>A0A9X3EEZ3</accession>
<protein>
    <submittedName>
        <fullName evidence="1">Uncharacterized protein</fullName>
    </submittedName>
</protein>
<organism evidence="1 2">
    <name type="scientific">Parathalassolituus penaei</name>
    <dbReference type="NCBI Taxonomy" id="2997323"/>
    <lineage>
        <taxon>Bacteria</taxon>
        <taxon>Pseudomonadati</taxon>
        <taxon>Pseudomonadota</taxon>
        <taxon>Gammaproteobacteria</taxon>
        <taxon>Oceanospirillales</taxon>
        <taxon>Oceanospirillaceae</taxon>
        <taxon>Parathalassolituus</taxon>
    </lineage>
</organism>
<evidence type="ECO:0000313" key="2">
    <source>
        <dbReference type="Proteomes" id="UP001150830"/>
    </source>
</evidence>
<dbReference type="AlphaFoldDB" id="A0A9X3EEZ3"/>
<dbReference type="Proteomes" id="UP001150830">
    <property type="component" value="Unassembled WGS sequence"/>
</dbReference>
<reference evidence="1" key="1">
    <citation type="submission" date="2022-11" db="EMBL/GenBank/DDBJ databases">
        <title>Parathalassolutuus dongxingensis gen. nov., sp. nov., a novel member of family Oceanospirillaceae isolated from a coastal shrimp pond in Guangxi, China.</title>
        <authorList>
            <person name="Chen H."/>
        </authorList>
    </citation>
    <scope>NUCLEOTIDE SEQUENCE</scope>
    <source>
        <strain evidence="1">G-43</strain>
    </source>
</reference>
<name>A0A9X3EEZ3_9GAMM</name>
<evidence type="ECO:0000313" key="1">
    <source>
        <dbReference type="EMBL" id="MCY0965524.1"/>
    </source>
</evidence>
<keyword evidence="2" id="KW-1185">Reference proteome</keyword>
<sequence>MPHKLLKRRAVLSGNVGIEETDEILQWFRDREQEKTELDLSDCDHLHAAILQVLMIARPRLSAMPANASFGEWVGNSLSSGYGD</sequence>
<dbReference type="RefSeq" id="WP_283173738.1">
    <property type="nucleotide sequence ID" value="NZ_JAPNOA010000027.1"/>
</dbReference>
<gene>
    <name evidence="1" type="ORF">OUO13_10020</name>
</gene>
<dbReference type="EMBL" id="JAPNOA010000027">
    <property type="protein sequence ID" value="MCY0965524.1"/>
    <property type="molecule type" value="Genomic_DNA"/>
</dbReference>